<organism evidence="1 2">
    <name type="scientific">Vibrio phage pVp-1</name>
    <dbReference type="NCBI Taxonomy" id="1150989"/>
    <lineage>
        <taxon>Viruses</taxon>
        <taxon>Duplodnaviria</taxon>
        <taxon>Heunggongvirae</taxon>
        <taxon>Uroviricota</taxon>
        <taxon>Caudoviricetes</taxon>
        <taxon>Demerecviridae</taxon>
        <taxon>Ermolyevavirinae</taxon>
        <taxon>Vipunavirus</taxon>
        <taxon>Vipunavirus pVp1</taxon>
    </lineage>
</organism>
<dbReference type="Proteomes" id="UP000007520">
    <property type="component" value="Segment"/>
</dbReference>
<protein>
    <submittedName>
        <fullName evidence="1">Uncharacterized protein</fullName>
    </submittedName>
</protein>
<sequence>MNKFKCVASSIRPDRNGNAFTLESIKKFENLEKPILVNYDQSRVVGRVTDAEVVDGKLIVSGELVVDITDLFVAPSFRSIDAYVEPDSDTLVHTNIEVMSYGLTTSHSDYEATPVEFLKED</sequence>
<accession>H6WXB4</accession>
<reference evidence="1 2" key="1">
    <citation type="journal article" date="2012" name="J. Virol.">
        <title>Complete Genome Sequence of a Novel Marine Siphovirus, pVp-1, Infecting Vibrio parahaemolyticus.</title>
        <authorList>
            <person name="Kim J.H."/>
            <person name="Jun J.W."/>
            <person name="Choresca C.H."/>
            <person name="Shin S.P."/>
            <person name="Han J.E."/>
            <person name="Park S.C."/>
        </authorList>
    </citation>
    <scope>NUCLEOTIDE SEQUENCE [LARGE SCALE GENOMIC DNA]</scope>
</reference>
<dbReference type="GeneID" id="14013289"/>
<dbReference type="RefSeq" id="YP_007007846.1">
    <property type="nucleotide sequence ID" value="NC_019529.1"/>
</dbReference>
<evidence type="ECO:0000313" key="1">
    <source>
        <dbReference type="EMBL" id="AFB83880.1"/>
    </source>
</evidence>
<dbReference type="EMBL" id="JQ340389">
    <property type="protein sequence ID" value="AFB83880.1"/>
    <property type="molecule type" value="Genomic_DNA"/>
</dbReference>
<keyword evidence="2" id="KW-1185">Reference proteome</keyword>
<name>H6WXB4_9CAUD</name>
<gene>
    <name evidence="1" type="ORF">pVp-1_0023</name>
</gene>
<proteinExistence type="predicted"/>
<dbReference type="KEGG" id="vg:14013289"/>
<evidence type="ECO:0000313" key="2">
    <source>
        <dbReference type="Proteomes" id="UP000007520"/>
    </source>
</evidence>